<protein>
    <recommendedName>
        <fullName evidence="3">EthD domain-containing protein</fullName>
    </recommendedName>
</protein>
<evidence type="ECO:0008006" key="3">
    <source>
        <dbReference type="Google" id="ProtNLM"/>
    </source>
</evidence>
<comment type="caution">
    <text evidence="1">The sequence shown here is derived from an EMBL/GenBank/DDBJ whole genome shotgun (WGS) entry which is preliminary data.</text>
</comment>
<organism evidence="1 2">
    <name type="scientific">Sporothrix bragantina</name>
    <dbReference type="NCBI Taxonomy" id="671064"/>
    <lineage>
        <taxon>Eukaryota</taxon>
        <taxon>Fungi</taxon>
        <taxon>Dikarya</taxon>
        <taxon>Ascomycota</taxon>
        <taxon>Pezizomycotina</taxon>
        <taxon>Sordariomycetes</taxon>
        <taxon>Sordariomycetidae</taxon>
        <taxon>Ophiostomatales</taxon>
        <taxon>Ophiostomataceae</taxon>
        <taxon>Sporothrix</taxon>
    </lineage>
</organism>
<sequence>MAPCPYMLWVNSQPLTVDDATWVKMYTTEHAADMVSTKTADRASFYRAIQAPIGPLSAPETYHPLNYVAVYQTDYEDCVKHPLYGGMRHHSTLLPGGGRIDQNGDFHARNYKLVQNYDPDGVCADKEKPPSFIMTVEMGAKDEDAYTKWVEEEHLPLIHKVPGHLRAQRYIIGPPITDGKDPAEHDLSSVGRHLAIHEFDSLDAVLGNDESVQQALGNNAAKKALADSNVSVLRIWELVKPIGW</sequence>
<keyword evidence="2" id="KW-1185">Reference proteome</keyword>
<proteinExistence type="predicted"/>
<dbReference type="EMBL" id="CAWUHC010000097">
    <property type="protein sequence ID" value="CAK7231644.1"/>
    <property type="molecule type" value="Genomic_DNA"/>
</dbReference>
<evidence type="ECO:0000313" key="1">
    <source>
        <dbReference type="EMBL" id="CAK7231644.1"/>
    </source>
</evidence>
<dbReference type="Proteomes" id="UP001642406">
    <property type="component" value="Unassembled WGS sequence"/>
</dbReference>
<evidence type="ECO:0000313" key="2">
    <source>
        <dbReference type="Proteomes" id="UP001642406"/>
    </source>
</evidence>
<accession>A0ABP0CKC0</accession>
<reference evidence="1 2" key="1">
    <citation type="submission" date="2024-01" db="EMBL/GenBank/DDBJ databases">
        <authorList>
            <person name="Allen C."/>
            <person name="Tagirdzhanova G."/>
        </authorList>
    </citation>
    <scope>NUCLEOTIDE SEQUENCE [LARGE SCALE GENOMIC DNA]</scope>
</reference>
<gene>
    <name evidence="1" type="ORF">SBRCBS47491_008000</name>
</gene>
<name>A0ABP0CKC0_9PEZI</name>